<organism evidence="2 3">
    <name type="scientific">Brucella intermedia 229E</name>
    <dbReference type="NCBI Taxonomy" id="1337887"/>
    <lineage>
        <taxon>Bacteria</taxon>
        <taxon>Pseudomonadati</taxon>
        <taxon>Pseudomonadota</taxon>
        <taxon>Alphaproteobacteria</taxon>
        <taxon>Hyphomicrobiales</taxon>
        <taxon>Brucellaceae</taxon>
        <taxon>Brucella/Ochrobactrum group</taxon>
        <taxon>Brucella</taxon>
    </lineage>
</organism>
<dbReference type="Proteomes" id="UP000016842">
    <property type="component" value="Unassembled WGS sequence"/>
</dbReference>
<protein>
    <submittedName>
        <fullName evidence="2">Uncharacterized protein</fullName>
    </submittedName>
</protein>
<gene>
    <name evidence="2" type="ORF">Q644_13140</name>
</gene>
<name>U4VJY2_9HYPH</name>
<evidence type="ECO:0000313" key="3">
    <source>
        <dbReference type="Proteomes" id="UP000016842"/>
    </source>
</evidence>
<reference evidence="2 3" key="1">
    <citation type="journal article" date="2014" name="FEMS Microbiol. Lett.">
        <title>Genome sequencing analysis reveals virulence-related gene content of Ochrobactrum intermedium strain 229E, a urease-positive strain isolated from the human gastric niche.</title>
        <authorList>
            <person name="Kulkarni G.J."/>
            <person name="Shetty S."/>
            <person name="Dharne M.S."/>
            <person name="Shouche Y.S."/>
        </authorList>
    </citation>
    <scope>NUCLEOTIDE SEQUENCE [LARGE SCALE GENOMIC DNA]</scope>
    <source>
        <strain evidence="2 3">229E</strain>
    </source>
</reference>
<dbReference type="EMBL" id="ASXJ01000039">
    <property type="protein sequence ID" value="ERM03131.1"/>
    <property type="molecule type" value="Genomic_DNA"/>
</dbReference>
<evidence type="ECO:0000256" key="1">
    <source>
        <dbReference type="SAM" id="MobiDB-lite"/>
    </source>
</evidence>
<sequence>MASADISTVTRAASRKYGKTSAIKEKFIISPFLSGEPSRKDMLPGQLWNSHPARGGFK</sequence>
<proteinExistence type="predicted"/>
<feature type="region of interest" description="Disordered" evidence="1">
    <location>
        <begin position="34"/>
        <end position="58"/>
    </location>
</feature>
<dbReference type="AlphaFoldDB" id="U4VJY2"/>
<accession>U4VJY2</accession>
<evidence type="ECO:0000313" key="2">
    <source>
        <dbReference type="EMBL" id="ERM03131.1"/>
    </source>
</evidence>
<comment type="caution">
    <text evidence="2">The sequence shown here is derived from an EMBL/GenBank/DDBJ whole genome shotgun (WGS) entry which is preliminary data.</text>
</comment>